<reference evidence="2" key="1">
    <citation type="submission" date="2019-08" db="EMBL/GenBank/DDBJ databases">
        <title>The genome of the North American firefly Photinus pyralis.</title>
        <authorList>
            <consortium name="Photinus pyralis genome working group"/>
            <person name="Fallon T.R."/>
            <person name="Sander Lower S.E."/>
            <person name="Weng J.-K."/>
        </authorList>
    </citation>
    <scope>NUCLEOTIDE SEQUENCE</scope>
    <source>
        <strain evidence="2">TRF0915ILg1</strain>
        <tissue evidence="2">Whole body</tissue>
    </source>
</reference>
<protein>
    <recommendedName>
        <fullName evidence="1">DDE-1 domain-containing protein</fullName>
    </recommendedName>
</protein>
<comment type="caution">
    <text evidence="2">The sequence shown here is derived from an EMBL/GenBank/DDBJ whole genome shotgun (WGS) entry which is preliminary data.</text>
</comment>
<dbReference type="Proteomes" id="UP000801492">
    <property type="component" value="Unassembled WGS sequence"/>
</dbReference>
<dbReference type="GO" id="GO:0003676">
    <property type="term" value="F:nucleic acid binding"/>
    <property type="evidence" value="ECO:0007669"/>
    <property type="project" value="InterPro"/>
</dbReference>
<dbReference type="EMBL" id="VTPC01091284">
    <property type="protein sequence ID" value="KAF2878803.1"/>
    <property type="molecule type" value="Genomic_DNA"/>
</dbReference>
<gene>
    <name evidence="2" type="ORF">ILUMI_27366</name>
</gene>
<dbReference type="InterPro" id="IPR004875">
    <property type="entry name" value="DDE_SF_endonuclease_dom"/>
</dbReference>
<evidence type="ECO:0000259" key="1">
    <source>
        <dbReference type="Pfam" id="PF03184"/>
    </source>
</evidence>
<dbReference type="Pfam" id="PF03184">
    <property type="entry name" value="DDE_1"/>
    <property type="match status" value="1"/>
</dbReference>
<feature type="domain" description="DDE-1" evidence="1">
    <location>
        <begin position="14"/>
        <end position="67"/>
    </location>
</feature>
<name>A0A8K0FY16_IGNLU</name>
<evidence type="ECO:0000313" key="3">
    <source>
        <dbReference type="Proteomes" id="UP000801492"/>
    </source>
</evidence>
<proteinExistence type="predicted"/>
<keyword evidence="3" id="KW-1185">Reference proteome</keyword>
<dbReference type="OrthoDB" id="6781380at2759"/>
<accession>A0A8K0FY16</accession>
<sequence>MHEKYLWICEVLLTISASGDKAPPLIIFKGKNMWEQWSAPEGTGRSGTSYAAISNGWMKTEVFENYF</sequence>
<dbReference type="AlphaFoldDB" id="A0A8K0FY16"/>
<organism evidence="2 3">
    <name type="scientific">Ignelater luminosus</name>
    <name type="common">Cucubano</name>
    <name type="synonym">Pyrophorus luminosus</name>
    <dbReference type="NCBI Taxonomy" id="2038154"/>
    <lineage>
        <taxon>Eukaryota</taxon>
        <taxon>Metazoa</taxon>
        <taxon>Ecdysozoa</taxon>
        <taxon>Arthropoda</taxon>
        <taxon>Hexapoda</taxon>
        <taxon>Insecta</taxon>
        <taxon>Pterygota</taxon>
        <taxon>Neoptera</taxon>
        <taxon>Endopterygota</taxon>
        <taxon>Coleoptera</taxon>
        <taxon>Polyphaga</taxon>
        <taxon>Elateriformia</taxon>
        <taxon>Elateroidea</taxon>
        <taxon>Elateridae</taxon>
        <taxon>Agrypninae</taxon>
        <taxon>Pyrophorini</taxon>
        <taxon>Ignelater</taxon>
    </lineage>
</organism>
<evidence type="ECO:0000313" key="2">
    <source>
        <dbReference type="EMBL" id="KAF2878803.1"/>
    </source>
</evidence>